<dbReference type="Pfam" id="PF13561">
    <property type="entry name" value="adh_short_C2"/>
    <property type="match status" value="1"/>
</dbReference>
<dbReference type="NCBIfam" id="NF009093">
    <property type="entry name" value="PRK12429.1"/>
    <property type="match status" value="1"/>
</dbReference>
<dbReference type="InterPro" id="IPR020904">
    <property type="entry name" value="Sc_DH/Rdtase_CS"/>
</dbReference>
<dbReference type="AlphaFoldDB" id="A0A934V039"/>
<accession>A0A934V039</accession>
<evidence type="ECO:0000313" key="2">
    <source>
        <dbReference type="EMBL" id="MBK1697049.1"/>
    </source>
</evidence>
<keyword evidence="3" id="KW-1185">Reference proteome</keyword>
<comment type="caution">
    <text evidence="2">The sequence shown here is derived from an EMBL/GenBank/DDBJ whole genome shotgun (WGS) entry which is preliminary data.</text>
</comment>
<dbReference type="PANTHER" id="PTHR42879">
    <property type="entry name" value="3-OXOACYL-(ACYL-CARRIER-PROTEIN) REDUCTASE"/>
    <property type="match status" value="1"/>
</dbReference>
<reference evidence="2" key="2">
    <citation type="journal article" date="2020" name="Microorganisms">
        <title>Osmotic Adaptation and Compatible Solute Biosynthesis of Phototrophic Bacteria as Revealed from Genome Analyses.</title>
        <authorList>
            <person name="Imhoff J.F."/>
            <person name="Rahn T."/>
            <person name="Kunzel S."/>
            <person name="Keller A."/>
            <person name="Neulinger S.C."/>
        </authorList>
    </citation>
    <scope>NUCLEOTIDE SEQUENCE</scope>
    <source>
        <strain evidence="2">DSM 9154</strain>
    </source>
</reference>
<dbReference type="InterPro" id="IPR036291">
    <property type="entry name" value="NAD(P)-bd_dom_sf"/>
</dbReference>
<dbReference type="InterPro" id="IPR050259">
    <property type="entry name" value="SDR"/>
</dbReference>
<name>A0A934V039_9PROT</name>
<gene>
    <name evidence="2" type="ORF">CKO21_07295</name>
</gene>
<evidence type="ECO:0000256" key="1">
    <source>
        <dbReference type="ARBA" id="ARBA00006484"/>
    </source>
</evidence>
<dbReference type="RefSeq" id="WP_027287468.1">
    <property type="nucleotide sequence ID" value="NZ_NRRE01000020.1"/>
</dbReference>
<dbReference type="SUPFAM" id="SSF51735">
    <property type="entry name" value="NAD(P)-binding Rossmann-fold domains"/>
    <property type="match status" value="1"/>
</dbReference>
<dbReference type="Gene3D" id="3.40.50.720">
    <property type="entry name" value="NAD(P)-binding Rossmann-like Domain"/>
    <property type="match status" value="1"/>
</dbReference>
<dbReference type="Proteomes" id="UP000778970">
    <property type="component" value="Unassembled WGS sequence"/>
</dbReference>
<dbReference type="InterPro" id="IPR002347">
    <property type="entry name" value="SDR_fam"/>
</dbReference>
<organism evidence="2 3">
    <name type="scientific">Rhodovibrio salinarum</name>
    <dbReference type="NCBI Taxonomy" id="1087"/>
    <lineage>
        <taxon>Bacteria</taxon>
        <taxon>Pseudomonadati</taxon>
        <taxon>Pseudomonadota</taxon>
        <taxon>Alphaproteobacteria</taxon>
        <taxon>Rhodospirillales</taxon>
        <taxon>Rhodovibrionaceae</taxon>
        <taxon>Rhodovibrio</taxon>
    </lineage>
</organism>
<dbReference type="GO" id="GO:0003858">
    <property type="term" value="F:3-hydroxybutyrate dehydrogenase activity"/>
    <property type="evidence" value="ECO:0007669"/>
    <property type="project" value="InterPro"/>
</dbReference>
<evidence type="ECO:0000313" key="3">
    <source>
        <dbReference type="Proteomes" id="UP000778970"/>
    </source>
</evidence>
<proteinExistence type="inferred from homology"/>
<dbReference type="EMBL" id="NRRE01000020">
    <property type="protein sequence ID" value="MBK1697049.1"/>
    <property type="molecule type" value="Genomic_DNA"/>
</dbReference>
<dbReference type="PRINTS" id="PR00081">
    <property type="entry name" value="GDHRDH"/>
</dbReference>
<dbReference type="GO" id="GO:0032787">
    <property type="term" value="P:monocarboxylic acid metabolic process"/>
    <property type="evidence" value="ECO:0007669"/>
    <property type="project" value="UniProtKB-ARBA"/>
</dbReference>
<dbReference type="PRINTS" id="PR00080">
    <property type="entry name" value="SDRFAMILY"/>
</dbReference>
<sequence length="260" mass="27862">MLNGKTALVTGSTSGIGLGIAHTLAAQGANIVLNGFGDADEIERIRKDMAEKNGVTVTYSDADMSKPDQIQQMVENAIQQFGSVDVLVNNAGIQHVAPIDEFDPQKFEQVVQINLNHCFHTTHAALPKMREKGWGRVINIASAHGLVASKGKAAYVAAKHGVVGLTKVTALDTTQSGITCNAICPGWVKTPLVEQQIEKKAQEQNCSVQQAEHDLLAEKQPALEFVTPEQIGAYCIFLCSEEARTITGAEVKIDGGWTAQ</sequence>
<protein>
    <submittedName>
        <fullName evidence="2">3-hydroxybutyrate dehydrogenase</fullName>
    </submittedName>
</protein>
<dbReference type="PANTHER" id="PTHR42879:SF2">
    <property type="entry name" value="3-OXOACYL-[ACYL-CARRIER-PROTEIN] REDUCTASE FABG"/>
    <property type="match status" value="1"/>
</dbReference>
<dbReference type="PROSITE" id="PS00061">
    <property type="entry name" value="ADH_SHORT"/>
    <property type="match status" value="1"/>
</dbReference>
<comment type="similarity">
    <text evidence="1">Belongs to the short-chain dehydrogenases/reductases (SDR) family.</text>
</comment>
<dbReference type="FunFam" id="3.40.50.720:FF:000084">
    <property type="entry name" value="Short-chain dehydrogenase reductase"/>
    <property type="match status" value="1"/>
</dbReference>
<dbReference type="InterPro" id="IPR011294">
    <property type="entry name" value="3-OHbutyrate_DH"/>
</dbReference>
<reference evidence="2" key="1">
    <citation type="submission" date="2017-08" db="EMBL/GenBank/DDBJ databases">
        <authorList>
            <person name="Imhoff J.F."/>
            <person name="Rahn T."/>
            <person name="Kuenzel S."/>
            <person name="Neulinger S.C."/>
        </authorList>
    </citation>
    <scope>NUCLEOTIDE SEQUENCE</scope>
    <source>
        <strain evidence="2">DSM 9154</strain>
    </source>
</reference>
<dbReference type="NCBIfam" id="TIGR01963">
    <property type="entry name" value="PHB_DH"/>
    <property type="match status" value="1"/>
</dbReference>